<comment type="subcellular location">
    <subcellularLocation>
        <location evidence="1">Cell envelope</location>
    </subcellularLocation>
</comment>
<dbReference type="Pfam" id="PF14478">
    <property type="entry name" value="DUF4430"/>
    <property type="match status" value="1"/>
</dbReference>
<name>A0ABS8CT53_9FIRM</name>
<protein>
    <submittedName>
        <fullName evidence="4">InlB B-repeat-containing protein</fullName>
    </submittedName>
</protein>
<gene>
    <name evidence="4" type="ORF">LIP50_00325</name>
</gene>
<proteinExistence type="predicted"/>
<dbReference type="InterPro" id="IPR027954">
    <property type="entry name" value="Transcobalamin-like_C"/>
</dbReference>
<keyword evidence="5" id="KW-1185">Reference proteome</keyword>
<dbReference type="RefSeq" id="WP_226915286.1">
    <property type="nucleotide sequence ID" value="NZ_JAJBMB010000001.1"/>
</dbReference>
<feature type="domain" description="Transcobalamin-like C-terminal" evidence="3">
    <location>
        <begin position="717"/>
        <end position="750"/>
    </location>
</feature>
<evidence type="ECO:0000256" key="1">
    <source>
        <dbReference type="ARBA" id="ARBA00004196"/>
    </source>
</evidence>
<evidence type="ECO:0000256" key="2">
    <source>
        <dbReference type="SAM" id="Coils"/>
    </source>
</evidence>
<dbReference type="InterPro" id="IPR042229">
    <property type="entry name" value="Listeria/Bacterioides_rpt_sf"/>
</dbReference>
<comment type="caution">
    <text evidence="4">The sequence shown here is derived from an EMBL/GenBank/DDBJ whole genome shotgun (WGS) entry which is preliminary data.</text>
</comment>
<keyword evidence="2" id="KW-0175">Coiled coil</keyword>
<dbReference type="NCBIfam" id="TIGR02543">
    <property type="entry name" value="List_Bact_rpt"/>
    <property type="match status" value="1"/>
</dbReference>
<sequence>MKKIKYKLISILLSFIMIFSIIPQFSFAESDNITLGDKIETLCNTYSSTSDNGIGIYSDEYSLYRRRSKTVYEGDYVSFHGDMTIKDTIEKASYTIKIYDENNNLLKEYNEKNKTLENTYNAYSITVPNMPLTDKVKVDIQVDDKDGNNIAQLSKTYDVKINKKGTTYLKYLTTPKLKNVDAAVENAGPSIFDAVAFKDEKSGKVNMYLAGTCGVMKNSGGDTDLELMNGFKYEYNYNRGSTARAISICGTSEDDMAVLYRKSMSDYPCIYTYNKEKDTWEKLSGSDVTLNHSYDFYPQGLIMSKDDAYLKSDTNNGTSHIYWDGTKWIKDDLLLTSIVKQNNTTAFAGGVDGNIYKHVYSKNGISKDGYWQKLNIPKLEDDFAYATVLSASQDGKIYVTKEGSVVEGRYVNYEGTQNIYEIDTSKETPTVKTIYDVEKDSDKTFSIDNGNIGLGTDFKGNIYIMSPGNRYTDDNYSYDGSYLFKYIDGSFIRQNVPSMGGVSSSGAVLHPDGVKCTLNPIDKLTLFVGEHGAIYTLDETNTSSETTLEKAKEDAKSSLASEFAKYKESDYSEENWKSLNKIKTDAEKEIEDATAVSDINVILDQAIKDMADVKKASDTGMINVYVTMEKFTLGQGFIIEPVRLTVPKNTQASVVITDLLGEGNYKITGSITSNFYLASVRDDDTEIDIPEYILKAMNNNVDKRQNDEWLGEFDYYNMSGWMYCVNKSFPGVGAAAYKLQDNDVMRWQFTLYGYGADLGGAGSWGTDNLITPADKDDLVRAIADLNASSDIDKILSIKKNRKAFDNGYDVMKNLEATQEEVDEATKALKEIEIPSTDNIKVTFDADNGNDQIVKEVKNGGKLDYTPENPTKKGYTFVGWYEDVDDITTAYENNKTYSKDVTYKAKYAHVSMLGAQAKTVINDKSGIRFGTKIYNDGDEVIEKGTLIIPVNLLKENETLTLDTNNVAKSVGKVNYEVNKEENSITYLGTVVNIPKDKFDTQITASAYVKYKDKSGNEYTVYAPYLNTSISVNQLISENK</sequence>
<feature type="coiled-coil region" evidence="2">
    <location>
        <begin position="99"/>
        <end position="126"/>
    </location>
</feature>
<dbReference type="EMBL" id="JAJBMB010000001">
    <property type="protein sequence ID" value="MCB5444639.1"/>
    <property type="molecule type" value="Genomic_DNA"/>
</dbReference>
<evidence type="ECO:0000259" key="3">
    <source>
        <dbReference type="Pfam" id="PF14478"/>
    </source>
</evidence>
<reference evidence="4 5" key="1">
    <citation type="submission" date="2021-10" db="EMBL/GenBank/DDBJ databases">
        <title>Collection of gut derived symbiotic bacterial strains cultured from healthy donors.</title>
        <authorList>
            <person name="Lin H."/>
            <person name="Littmann E."/>
            <person name="Claire K."/>
            <person name="Pamer E."/>
        </authorList>
    </citation>
    <scope>NUCLEOTIDE SEQUENCE [LARGE SCALE GENOMIC DNA]</scope>
    <source>
        <strain evidence="4 5">MSK.17.68</strain>
    </source>
</reference>
<organism evidence="4 5">
    <name type="scientific">Intestinibacter bartlettii</name>
    <dbReference type="NCBI Taxonomy" id="261299"/>
    <lineage>
        <taxon>Bacteria</taxon>
        <taxon>Bacillati</taxon>
        <taxon>Bacillota</taxon>
        <taxon>Clostridia</taxon>
        <taxon>Peptostreptococcales</taxon>
        <taxon>Peptostreptococcaceae</taxon>
        <taxon>Intestinibacter</taxon>
    </lineage>
</organism>
<dbReference type="Pfam" id="PF09479">
    <property type="entry name" value="Flg_new"/>
    <property type="match status" value="1"/>
</dbReference>
<dbReference type="Gene3D" id="2.60.40.4270">
    <property type="entry name" value="Listeria-Bacteroides repeat domain"/>
    <property type="match status" value="1"/>
</dbReference>
<evidence type="ECO:0000313" key="4">
    <source>
        <dbReference type="EMBL" id="MCB5444639.1"/>
    </source>
</evidence>
<dbReference type="InterPro" id="IPR013378">
    <property type="entry name" value="InlB-like_B-rpt"/>
</dbReference>
<evidence type="ECO:0000313" key="5">
    <source>
        <dbReference type="Proteomes" id="UP001299409"/>
    </source>
</evidence>
<dbReference type="Proteomes" id="UP001299409">
    <property type="component" value="Unassembled WGS sequence"/>
</dbReference>
<accession>A0ABS8CT53</accession>